<gene>
    <name evidence="1" type="ORF">UFOPK3773_01798</name>
</gene>
<dbReference type="AlphaFoldDB" id="A0A6J7KQ48"/>
<name>A0A6J7KQ48_9ZZZZ</name>
<sequence length="50" mass="5149">MAVERLEVEGAPGGGDHIGDHALAPLVVGSTHHGDVDDVAELDQHLLNLA</sequence>
<organism evidence="1">
    <name type="scientific">freshwater metagenome</name>
    <dbReference type="NCBI Taxonomy" id="449393"/>
    <lineage>
        <taxon>unclassified sequences</taxon>
        <taxon>metagenomes</taxon>
        <taxon>ecological metagenomes</taxon>
    </lineage>
</organism>
<proteinExistence type="predicted"/>
<accession>A0A6J7KQ48</accession>
<dbReference type="EMBL" id="CAFBNF010000244">
    <property type="protein sequence ID" value="CAB4957737.1"/>
    <property type="molecule type" value="Genomic_DNA"/>
</dbReference>
<evidence type="ECO:0000313" key="1">
    <source>
        <dbReference type="EMBL" id="CAB4957737.1"/>
    </source>
</evidence>
<protein>
    <submittedName>
        <fullName evidence="1">Unannotated protein</fullName>
    </submittedName>
</protein>
<reference evidence="1" key="1">
    <citation type="submission" date="2020-05" db="EMBL/GenBank/DDBJ databases">
        <authorList>
            <person name="Chiriac C."/>
            <person name="Salcher M."/>
            <person name="Ghai R."/>
            <person name="Kavagutti S V."/>
        </authorList>
    </citation>
    <scope>NUCLEOTIDE SEQUENCE</scope>
</reference>